<name>A0AAI9Z3X7_9PEZI</name>
<evidence type="ECO:0000313" key="1">
    <source>
        <dbReference type="EMBL" id="KAK1532407.1"/>
    </source>
</evidence>
<gene>
    <name evidence="1" type="ORF">CCOS01_04390</name>
</gene>
<accession>A0AAI9Z3X7</accession>
<sequence length="145" mass="15991">MFWSGQVEYAEQCIMGSGQLKLFVDGQGLAAIGALEDRRLNLTWGTLHVQTDVMLSSTHVRNSTVDTSGQVNFTVGSGQLCRPWSAEISEMYEYSSVPPPKCRVHTARLALDEIARVDLSSRGRWVISSTRAGRPECTLINETSL</sequence>
<proteinExistence type="predicted"/>
<dbReference type="EMBL" id="MOOE01000004">
    <property type="protein sequence ID" value="KAK1532407.1"/>
    <property type="molecule type" value="Genomic_DNA"/>
</dbReference>
<reference evidence="1 2" key="1">
    <citation type="submission" date="2016-10" db="EMBL/GenBank/DDBJ databases">
        <title>The genome sequence of Colletotrichum fioriniae PJ7.</title>
        <authorList>
            <person name="Baroncelli R."/>
        </authorList>
    </citation>
    <scope>NUCLEOTIDE SEQUENCE [LARGE SCALE GENOMIC DNA]</scope>
    <source>
        <strain evidence="1 2">IMI 309622</strain>
    </source>
</reference>
<protein>
    <submittedName>
        <fullName evidence="1">Uncharacterized protein</fullName>
    </submittedName>
</protein>
<evidence type="ECO:0000313" key="2">
    <source>
        <dbReference type="Proteomes" id="UP001240678"/>
    </source>
</evidence>
<keyword evidence="2" id="KW-1185">Reference proteome</keyword>
<dbReference type="GeneID" id="85336119"/>
<dbReference type="AlphaFoldDB" id="A0AAI9Z3X7"/>
<dbReference type="RefSeq" id="XP_060316530.1">
    <property type="nucleotide sequence ID" value="XM_060452572.1"/>
</dbReference>
<dbReference type="Proteomes" id="UP001240678">
    <property type="component" value="Unassembled WGS sequence"/>
</dbReference>
<comment type="caution">
    <text evidence="1">The sequence shown here is derived from an EMBL/GenBank/DDBJ whole genome shotgun (WGS) entry which is preliminary data.</text>
</comment>
<organism evidence="1 2">
    <name type="scientific">Colletotrichum costaricense</name>
    <dbReference type="NCBI Taxonomy" id="1209916"/>
    <lineage>
        <taxon>Eukaryota</taxon>
        <taxon>Fungi</taxon>
        <taxon>Dikarya</taxon>
        <taxon>Ascomycota</taxon>
        <taxon>Pezizomycotina</taxon>
        <taxon>Sordariomycetes</taxon>
        <taxon>Hypocreomycetidae</taxon>
        <taxon>Glomerellales</taxon>
        <taxon>Glomerellaceae</taxon>
        <taxon>Colletotrichum</taxon>
        <taxon>Colletotrichum acutatum species complex</taxon>
    </lineage>
</organism>